<gene>
    <name evidence="2" type="ORF">OE88DRAFT_1649093</name>
</gene>
<proteinExistence type="predicted"/>
<feature type="region of interest" description="Disordered" evidence="1">
    <location>
        <begin position="521"/>
        <end position="540"/>
    </location>
</feature>
<dbReference type="AlphaFoldDB" id="A0A5C3MK27"/>
<sequence length="540" mass="58603">MSDRIGSTLNTKMSGRACQIGLAATVAGVLATRRGLTGLIHRNRPCLANLSRSDKANALIAARTAWWMPAKRKRRLRGLIFASDHGPLMADSDSSLVCQIWTIPSSSTLITGSPGLVKRCLNIGSPKRLLDCAAGWTGLRSMIQARLLSDKLQCGLTKNVFFLAPSFLRRVRTLCQPRVLPGKRLHHSLPIPERLLPRNKVHDLRDIPIAVTSTGFGRPRLPDRKDGDLLFLRFACTIFHYFTDFEIVSTHPKASPVSTESSTAQDAKSINTSSSSLLWQQGMSSLSTATCAPFALAPPQLATTADIEQGTGQYMLAQRVTPSLVGARHIKPISNSHMDESALDDNELDNAMAEAVQAHIPATVRVVTTTNTEHNTLVTILSRIAPSVPMAVPQEYKKQESSLRQDTLIKNDSEKRQEDRNWQSTEAAARKTQPDRVPAGRGLGNGKATLSTDFVAVALSLVVRHRCLLGVAQKKLLSGLPLVLPQSGSVQHGSAFTGFSHAMAQLGSKAEWNWLEPKLSGTGSSHGSFPDLDTKSRTAV</sequence>
<reference evidence="2 3" key="1">
    <citation type="journal article" date="2019" name="Nat. Ecol. Evol.">
        <title>Megaphylogeny resolves global patterns of mushroom evolution.</title>
        <authorList>
            <person name="Varga T."/>
            <person name="Krizsan K."/>
            <person name="Foldi C."/>
            <person name="Dima B."/>
            <person name="Sanchez-Garcia M."/>
            <person name="Sanchez-Ramirez S."/>
            <person name="Szollosi G.J."/>
            <person name="Szarkandi J.G."/>
            <person name="Papp V."/>
            <person name="Albert L."/>
            <person name="Andreopoulos W."/>
            <person name="Angelini C."/>
            <person name="Antonin V."/>
            <person name="Barry K.W."/>
            <person name="Bougher N.L."/>
            <person name="Buchanan P."/>
            <person name="Buyck B."/>
            <person name="Bense V."/>
            <person name="Catcheside P."/>
            <person name="Chovatia M."/>
            <person name="Cooper J."/>
            <person name="Damon W."/>
            <person name="Desjardin D."/>
            <person name="Finy P."/>
            <person name="Geml J."/>
            <person name="Haridas S."/>
            <person name="Hughes K."/>
            <person name="Justo A."/>
            <person name="Karasinski D."/>
            <person name="Kautmanova I."/>
            <person name="Kiss B."/>
            <person name="Kocsube S."/>
            <person name="Kotiranta H."/>
            <person name="LaButti K.M."/>
            <person name="Lechner B.E."/>
            <person name="Liimatainen K."/>
            <person name="Lipzen A."/>
            <person name="Lukacs Z."/>
            <person name="Mihaltcheva S."/>
            <person name="Morgado L.N."/>
            <person name="Niskanen T."/>
            <person name="Noordeloos M.E."/>
            <person name="Ohm R.A."/>
            <person name="Ortiz-Santana B."/>
            <person name="Ovrebo C."/>
            <person name="Racz N."/>
            <person name="Riley R."/>
            <person name="Savchenko A."/>
            <person name="Shiryaev A."/>
            <person name="Soop K."/>
            <person name="Spirin V."/>
            <person name="Szebenyi C."/>
            <person name="Tomsovsky M."/>
            <person name="Tulloss R.E."/>
            <person name="Uehling J."/>
            <person name="Grigoriev I.V."/>
            <person name="Vagvolgyi C."/>
            <person name="Papp T."/>
            <person name="Martin F.M."/>
            <person name="Miettinen O."/>
            <person name="Hibbett D.S."/>
            <person name="Nagy L.G."/>
        </authorList>
    </citation>
    <scope>NUCLEOTIDE SEQUENCE [LARGE SCALE GENOMIC DNA]</scope>
    <source>
        <strain evidence="2 3">OMC1185</strain>
    </source>
</reference>
<keyword evidence="3" id="KW-1185">Reference proteome</keyword>
<feature type="region of interest" description="Disordered" evidence="1">
    <location>
        <begin position="395"/>
        <end position="444"/>
    </location>
</feature>
<protein>
    <submittedName>
        <fullName evidence="2">Uncharacterized protein</fullName>
    </submittedName>
</protein>
<name>A0A5C3MK27_9AGAM</name>
<feature type="compositionally biased region" description="Basic and acidic residues" evidence="1">
    <location>
        <begin position="395"/>
        <end position="421"/>
    </location>
</feature>
<dbReference type="Proteomes" id="UP000305948">
    <property type="component" value="Unassembled WGS sequence"/>
</dbReference>
<evidence type="ECO:0000256" key="1">
    <source>
        <dbReference type="SAM" id="MobiDB-lite"/>
    </source>
</evidence>
<organism evidence="2 3">
    <name type="scientific">Heliocybe sulcata</name>
    <dbReference type="NCBI Taxonomy" id="5364"/>
    <lineage>
        <taxon>Eukaryota</taxon>
        <taxon>Fungi</taxon>
        <taxon>Dikarya</taxon>
        <taxon>Basidiomycota</taxon>
        <taxon>Agaricomycotina</taxon>
        <taxon>Agaricomycetes</taxon>
        <taxon>Gloeophyllales</taxon>
        <taxon>Gloeophyllaceae</taxon>
        <taxon>Heliocybe</taxon>
    </lineage>
</organism>
<evidence type="ECO:0000313" key="2">
    <source>
        <dbReference type="EMBL" id="TFK45654.1"/>
    </source>
</evidence>
<accession>A0A5C3MK27</accession>
<evidence type="ECO:0000313" key="3">
    <source>
        <dbReference type="Proteomes" id="UP000305948"/>
    </source>
</evidence>
<dbReference type="EMBL" id="ML213538">
    <property type="protein sequence ID" value="TFK45654.1"/>
    <property type="molecule type" value="Genomic_DNA"/>
</dbReference>